<evidence type="ECO:0000313" key="3">
    <source>
        <dbReference type="Proteomes" id="UP000009062"/>
    </source>
</evidence>
<feature type="domain" description="Putative phage metallopeptidase" evidence="1">
    <location>
        <begin position="8"/>
        <end position="114"/>
    </location>
</feature>
<keyword evidence="3" id="KW-1185">Reference proteome</keyword>
<proteinExistence type="predicted"/>
<dbReference type="HOGENOM" id="CLU_136010_0_0_2"/>
<dbReference type="InterPro" id="IPR043998">
    <property type="entry name" value="Put_Metallopep"/>
</dbReference>
<dbReference type="Pfam" id="PF18894">
    <property type="entry name" value="PhageMetallopep"/>
    <property type="match status" value="1"/>
</dbReference>
<dbReference type="Proteomes" id="UP000009062">
    <property type="component" value="Chromosome"/>
</dbReference>
<organism evidence="2 3">
    <name type="scientific">Pyrobaculum oguniense (strain DSM 13380 / JCM 10595 / TE7)</name>
    <dbReference type="NCBI Taxonomy" id="698757"/>
    <lineage>
        <taxon>Archaea</taxon>
        <taxon>Thermoproteota</taxon>
        <taxon>Thermoprotei</taxon>
        <taxon>Thermoproteales</taxon>
        <taxon>Thermoproteaceae</taxon>
        <taxon>Pyrobaculum</taxon>
    </lineage>
</organism>
<dbReference type="eggNOG" id="arCOG04217">
    <property type="taxonomic scope" value="Archaea"/>
</dbReference>
<dbReference type="EMBL" id="CP003316">
    <property type="protein sequence ID" value="AFA38084.1"/>
    <property type="molecule type" value="Genomic_DNA"/>
</dbReference>
<dbReference type="AlphaFoldDB" id="H6Q6C6"/>
<gene>
    <name evidence="2" type="ordered locus">Pogu_0057</name>
</gene>
<evidence type="ECO:0000259" key="1">
    <source>
        <dbReference type="Pfam" id="PF18894"/>
    </source>
</evidence>
<dbReference type="KEGG" id="pog:Pogu_0057"/>
<name>H6Q6C6_PYROT</name>
<dbReference type="STRING" id="698757.Pogu_0057"/>
<reference evidence="2 3" key="1">
    <citation type="journal article" date="2012" name="Stand. Genomic Sci.">
        <title>Complete genome sequence of Pyrobaculum oguniense.</title>
        <authorList>
            <person name="Bernick D.L."/>
            <person name="Karplus K."/>
            <person name="Lui L.M."/>
            <person name="Coker J.K."/>
            <person name="Murphy J.N."/>
            <person name="Chan P.P."/>
            <person name="Cozen A.E."/>
            <person name="Lowe T.M."/>
        </authorList>
    </citation>
    <scope>NUCLEOTIDE SEQUENCE [LARGE SCALE GENOMIC DNA]</scope>
    <source>
        <strain evidence="2 3">TE7</strain>
    </source>
</reference>
<sequence length="126" mass="14502">MGYIRLIDLETELRDAIVKYGLAHFSSVHIAVVYNANSRSRAVARIWGLSRIFQETFGLKPMYVIELLRGFEDITCSNRVKVIAHELAHIPTTASGAVRPHNRAFWRDYRLYSRLFTCGDFPSLKK</sequence>
<accession>H6Q6C6</accession>
<protein>
    <submittedName>
        <fullName evidence="2">Metallopeptidase</fullName>
    </submittedName>
</protein>
<evidence type="ECO:0000313" key="2">
    <source>
        <dbReference type="EMBL" id="AFA38084.1"/>
    </source>
</evidence>